<dbReference type="EMBL" id="LGCM01000065">
    <property type="protein sequence ID" value="KPL75697.1"/>
    <property type="molecule type" value="Genomic_DNA"/>
</dbReference>
<dbReference type="RefSeq" id="WP_062417142.1">
    <property type="nucleotide sequence ID" value="NZ_DF967974.1"/>
</dbReference>
<dbReference type="InterPro" id="IPR006442">
    <property type="entry name" value="Antitoxin_Phd/YefM"/>
</dbReference>
<dbReference type="Pfam" id="PF02604">
    <property type="entry name" value="PhdYeFM_antitox"/>
    <property type="match status" value="1"/>
</dbReference>
<reference evidence="3 4" key="1">
    <citation type="submission" date="2015-07" db="EMBL/GenBank/DDBJ databases">
        <title>Genome sequence of Levilinea saccharolytica DSM 16555.</title>
        <authorList>
            <person name="Hemp J."/>
            <person name="Ward L.M."/>
            <person name="Pace L.A."/>
            <person name="Fischer W.W."/>
        </authorList>
    </citation>
    <scope>NUCLEOTIDE SEQUENCE [LARGE SCALE GENOMIC DNA]</scope>
    <source>
        <strain evidence="3 4">KIBI-1</strain>
    </source>
</reference>
<comment type="similarity">
    <text evidence="1 2">Belongs to the phD/YefM antitoxin family.</text>
</comment>
<evidence type="ECO:0000256" key="2">
    <source>
        <dbReference type="RuleBase" id="RU362080"/>
    </source>
</evidence>
<dbReference type="NCBIfam" id="TIGR01552">
    <property type="entry name" value="phd_fam"/>
    <property type="match status" value="1"/>
</dbReference>
<protein>
    <recommendedName>
        <fullName evidence="2">Antitoxin</fullName>
    </recommendedName>
</protein>
<dbReference type="Proteomes" id="UP000050501">
    <property type="component" value="Unassembled WGS sequence"/>
</dbReference>
<comment type="caution">
    <text evidence="3">The sequence shown here is derived from an EMBL/GenBank/DDBJ whole genome shotgun (WGS) entry which is preliminary data.</text>
</comment>
<proteinExistence type="inferred from homology"/>
<evidence type="ECO:0000313" key="3">
    <source>
        <dbReference type="EMBL" id="KPL75697.1"/>
    </source>
</evidence>
<dbReference type="Gene3D" id="3.40.1620.10">
    <property type="entry name" value="YefM-like domain"/>
    <property type="match status" value="1"/>
</dbReference>
<gene>
    <name evidence="3" type="ORF">ADN01_17885</name>
</gene>
<dbReference type="SUPFAM" id="SSF143120">
    <property type="entry name" value="YefM-like"/>
    <property type="match status" value="1"/>
</dbReference>
<keyword evidence="4" id="KW-1185">Reference proteome</keyword>
<dbReference type="STRING" id="229921.ADN01_17885"/>
<dbReference type="InterPro" id="IPR036165">
    <property type="entry name" value="YefM-like_sf"/>
</dbReference>
<evidence type="ECO:0000313" key="4">
    <source>
        <dbReference type="Proteomes" id="UP000050501"/>
    </source>
</evidence>
<dbReference type="AlphaFoldDB" id="A0A0P6X648"/>
<sequence length="85" mass="9699">MKNVWQLQDAKSKFSELVDRALAHGAQIVTRRGQKTVVILPFEEYQRLTQPSGRLSQFLLSSPLAGSELVIERDPRLPRDLEIEP</sequence>
<dbReference type="OrthoDB" id="361281at2"/>
<evidence type="ECO:0000256" key="1">
    <source>
        <dbReference type="ARBA" id="ARBA00009981"/>
    </source>
</evidence>
<comment type="function">
    <text evidence="2">Antitoxin component of a type II toxin-antitoxin (TA) system.</text>
</comment>
<name>A0A0P6X648_9CHLR</name>
<accession>A0A0P6X648</accession>
<organism evidence="3 4">
    <name type="scientific">Levilinea saccharolytica</name>
    <dbReference type="NCBI Taxonomy" id="229921"/>
    <lineage>
        <taxon>Bacteria</taxon>
        <taxon>Bacillati</taxon>
        <taxon>Chloroflexota</taxon>
        <taxon>Anaerolineae</taxon>
        <taxon>Anaerolineales</taxon>
        <taxon>Anaerolineaceae</taxon>
        <taxon>Levilinea</taxon>
    </lineage>
</organism>